<dbReference type="InterPro" id="IPR050834">
    <property type="entry name" value="Glycosyltransf_2"/>
</dbReference>
<dbReference type="PANTHER" id="PTHR43685:SF5">
    <property type="entry name" value="GLYCOSYLTRANSFERASE EPSE-RELATED"/>
    <property type="match status" value="1"/>
</dbReference>
<comment type="caution">
    <text evidence="5">The sequence shown here is derived from an EMBL/GenBank/DDBJ whole genome shotgun (WGS) entry which is preliminary data.</text>
</comment>
<dbReference type="CDD" id="cd00761">
    <property type="entry name" value="Glyco_tranf_GTA_type"/>
    <property type="match status" value="1"/>
</dbReference>
<sequence>MADVRTPISPRVSVLMPTFRQAPFLPRAAQSLLAQSLTEWELIVVDDGSPDETAKAVEPYLADPRITLHRLERNVGLGAALNHALSHARAPLVAYLPSDDVYYRDHLEDLAAALGAHPGATLAYSGVRHHYNRTAAGRVDGEPLQLVQVMHRRTGERWLERDELTTDDLDRMYWGRLAAHGTAVSTGRVTCEWVNHPHQRHKIMREPEGGINTYRAYYGAREPLRFQSTVGHLTDEPLRFRPYRERPPTPPAPDGLKILLVGELAYNPERVLALTERGHRLYGLWMDRPHWYNWVGPLPFGHVQDIPRENWRAAVREIKPDVIYGLLNWQAVPFAHHVLTENPGVPFVWHFKEGPFICLERGTWRELVELYARADGRIYCSPEMRDWFGTLAPELATGRPTLVLDGDLPKRESVRGERSPKLSDRDGELHTVVPGRPIGLHSETVADLAAQGIHLHFYGEYTHGQWREWIERTRSLAGRFLHLHPNVSQEDWVREFSRYDAGWLHFFRSGNGGELRRSNWDDLNIPARMATLAAAGLPMLQGDNTGHAVATQTLARELDLGYFFRDMGDLGAQLQDRERLHRLGEHVWAIRDEFTFDHHVGRLIAFFREVIGQRPTRAEATLHLPG</sequence>
<evidence type="ECO:0000256" key="1">
    <source>
        <dbReference type="ARBA" id="ARBA00006739"/>
    </source>
</evidence>
<dbReference type="Proteomes" id="UP000236569">
    <property type="component" value="Unassembled WGS sequence"/>
</dbReference>
<dbReference type="AlphaFoldDB" id="A0A2I9D0G9"/>
<dbReference type="EMBL" id="BFAG01000021">
    <property type="protein sequence ID" value="GBF08012.1"/>
    <property type="molecule type" value="Genomic_DNA"/>
</dbReference>
<dbReference type="PANTHER" id="PTHR43685">
    <property type="entry name" value="GLYCOSYLTRANSFERASE"/>
    <property type="match status" value="1"/>
</dbReference>
<accession>A0A2I9D0G9</accession>
<dbReference type="Gene3D" id="3.90.550.10">
    <property type="entry name" value="Spore Coat Polysaccharide Biosynthesis Protein SpsA, Chain A"/>
    <property type="match status" value="1"/>
</dbReference>
<evidence type="ECO:0000256" key="2">
    <source>
        <dbReference type="ARBA" id="ARBA00022676"/>
    </source>
</evidence>
<organism evidence="5 6">
    <name type="scientific">Deinococcus aerius</name>
    <dbReference type="NCBI Taxonomy" id="200253"/>
    <lineage>
        <taxon>Bacteria</taxon>
        <taxon>Thermotogati</taxon>
        <taxon>Deinococcota</taxon>
        <taxon>Deinococci</taxon>
        <taxon>Deinococcales</taxon>
        <taxon>Deinococcaceae</taxon>
        <taxon>Deinococcus</taxon>
    </lineage>
</organism>
<dbReference type="InterPro" id="IPR029044">
    <property type="entry name" value="Nucleotide-diphossugar_trans"/>
</dbReference>
<gene>
    <name evidence="5" type="ORF">DAERI_210008</name>
</gene>
<evidence type="ECO:0000259" key="4">
    <source>
        <dbReference type="Pfam" id="PF00535"/>
    </source>
</evidence>
<proteinExistence type="inferred from homology"/>
<protein>
    <submittedName>
        <fullName evidence="5">Glycosyl transferase, family 2</fullName>
    </submittedName>
</protein>
<dbReference type="SUPFAM" id="SSF53448">
    <property type="entry name" value="Nucleotide-diphospho-sugar transferases"/>
    <property type="match status" value="1"/>
</dbReference>
<dbReference type="GO" id="GO:0016757">
    <property type="term" value="F:glycosyltransferase activity"/>
    <property type="evidence" value="ECO:0007669"/>
    <property type="project" value="UniProtKB-KW"/>
</dbReference>
<keyword evidence="3 5" id="KW-0808">Transferase</keyword>
<name>A0A2I9D0G9_9DEIO</name>
<evidence type="ECO:0000313" key="5">
    <source>
        <dbReference type="EMBL" id="GBF08012.1"/>
    </source>
</evidence>
<dbReference type="InterPro" id="IPR001173">
    <property type="entry name" value="Glyco_trans_2-like"/>
</dbReference>
<evidence type="ECO:0000313" key="6">
    <source>
        <dbReference type="Proteomes" id="UP000236569"/>
    </source>
</evidence>
<keyword evidence="6" id="KW-1185">Reference proteome</keyword>
<evidence type="ECO:0000256" key="3">
    <source>
        <dbReference type="ARBA" id="ARBA00022679"/>
    </source>
</evidence>
<reference evidence="6" key="1">
    <citation type="submission" date="2018-01" db="EMBL/GenBank/DDBJ databases">
        <title>Draft Genome Sequence of the Radioresistant Bacterium Deinococcus aerius TR0125, Isolated from the Higher Atmosphere above Japan.</title>
        <authorList>
            <person name="Satoh K."/>
            <person name="Arai H."/>
            <person name="Sanzen T."/>
            <person name="Kawaguchi Y."/>
            <person name="Hayashi H."/>
            <person name="Yokobori S."/>
            <person name="Yamagishi A."/>
            <person name="Oono Y."/>
            <person name="Narumi I."/>
        </authorList>
    </citation>
    <scope>NUCLEOTIDE SEQUENCE [LARGE SCALE GENOMIC DNA]</scope>
    <source>
        <strain evidence="6">TR0125</strain>
    </source>
</reference>
<keyword evidence="2" id="KW-0328">Glycosyltransferase</keyword>
<comment type="similarity">
    <text evidence="1">Belongs to the glycosyltransferase 2 family.</text>
</comment>
<dbReference type="SUPFAM" id="SSF53756">
    <property type="entry name" value="UDP-Glycosyltransferase/glycogen phosphorylase"/>
    <property type="match status" value="1"/>
</dbReference>
<dbReference type="Pfam" id="PF00535">
    <property type="entry name" value="Glycos_transf_2"/>
    <property type="match status" value="1"/>
</dbReference>
<feature type="domain" description="Glycosyltransferase 2-like" evidence="4">
    <location>
        <begin position="13"/>
        <end position="141"/>
    </location>
</feature>